<dbReference type="HOGENOM" id="CLU_048359_1_1_0"/>
<dbReference type="AlphaFoldDB" id="E8UAE6"/>
<name>E8UAE6_DEIML</name>
<dbReference type="PANTHER" id="PTHR46732">
    <property type="entry name" value="ATP-DEPENDENT PROTEASE LA (LON) DOMAIN PROTEIN"/>
    <property type="match status" value="1"/>
</dbReference>
<gene>
    <name evidence="3" type="ordered locus">Deima_2397</name>
</gene>
<dbReference type="InterPro" id="IPR015947">
    <property type="entry name" value="PUA-like_sf"/>
</dbReference>
<dbReference type="RefSeq" id="WP_013557540.1">
    <property type="nucleotide sequence ID" value="NC_014958.1"/>
</dbReference>
<proteinExistence type="predicted"/>
<dbReference type="STRING" id="709986.Deima_2397"/>
<keyword evidence="4" id="KW-1185">Reference proteome</keyword>
<dbReference type="SUPFAM" id="SSF88697">
    <property type="entry name" value="PUA domain-like"/>
    <property type="match status" value="1"/>
</dbReference>
<evidence type="ECO:0000256" key="1">
    <source>
        <dbReference type="SAM" id="Phobius"/>
    </source>
</evidence>
<feature type="domain" description="Lon N-terminal" evidence="2">
    <location>
        <begin position="3"/>
        <end position="194"/>
    </location>
</feature>
<dbReference type="InterPro" id="IPR046336">
    <property type="entry name" value="Lon_prtase_N_sf"/>
</dbReference>
<protein>
    <submittedName>
        <fullName evidence="3">Peptidase S16 lon domain protein</fullName>
    </submittedName>
</protein>
<dbReference type="Pfam" id="PF02190">
    <property type="entry name" value="LON_substr_bdg"/>
    <property type="match status" value="1"/>
</dbReference>
<feature type="transmembrane region" description="Helical" evidence="1">
    <location>
        <begin position="6"/>
        <end position="24"/>
    </location>
</feature>
<dbReference type="Gene3D" id="2.30.130.40">
    <property type="entry name" value="LON domain-like"/>
    <property type="match status" value="1"/>
</dbReference>
<dbReference type="OrthoDB" id="25394at2"/>
<reference evidence="4" key="2">
    <citation type="submission" date="2011-01" db="EMBL/GenBank/DDBJ databases">
        <title>The complete genome of Deinococcus maricopensis DSM 21211.</title>
        <authorList>
            <consortium name="US DOE Joint Genome Institute (JGI-PGF)"/>
            <person name="Lucas S."/>
            <person name="Copeland A."/>
            <person name="Lapidus A."/>
            <person name="Goodwin L."/>
            <person name="Pitluck S."/>
            <person name="Kyrpides N."/>
            <person name="Mavromatis K."/>
            <person name="Pagani I."/>
            <person name="Ivanova N."/>
            <person name="Ovchinnikova G."/>
            <person name="Zeytun A."/>
            <person name="Detter J.C."/>
            <person name="Han C."/>
            <person name="Land M."/>
            <person name="Hauser L."/>
            <person name="Markowitz V."/>
            <person name="Cheng J.-F."/>
            <person name="Hugenholtz P."/>
            <person name="Woyke T."/>
            <person name="Wu D."/>
            <person name="Pukall R."/>
            <person name="Gehrich-Schroeter G."/>
            <person name="Brambilla E."/>
            <person name="Klenk H.-P."/>
            <person name="Eisen J.A."/>
        </authorList>
    </citation>
    <scope>NUCLEOTIDE SEQUENCE [LARGE SCALE GENOMIC DNA]</scope>
    <source>
        <strain evidence="4">DSM 21211 / LMG 22137 / NRRL B-23946 / LB-34</strain>
    </source>
</reference>
<keyword evidence="1" id="KW-0812">Transmembrane</keyword>
<dbReference type="KEGG" id="dmr:Deima_2397"/>
<dbReference type="PANTHER" id="PTHR46732:SF8">
    <property type="entry name" value="ATP-DEPENDENT PROTEASE LA (LON) DOMAIN PROTEIN"/>
    <property type="match status" value="1"/>
</dbReference>
<organism evidence="3 4">
    <name type="scientific">Deinococcus maricopensis (strain DSM 21211 / LMG 22137 / NRRL B-23946 / LB-34)</name>
    <dbReference type="NCBI Taxonomy" id="709986"/>
    <lineage>
        <taxon>Bacteria</taxon>
        <taxon>Thermotogati</taxon>
        <taxon>Deinococcota</taxon>
        <taxon>Deinococci</taxon>
        <taxon>Deinococcales</taxon>
        <taxon>Deinococcaceae</taxon>
        <taxon>Deinococcus</taxon>
    </lineage>
</organism>
<dbReference type="SMART" id="SM00464">
    <property type="entry name" value="LON"/>
    <property type="match status" value="1"/>
</dbReference>
<dbReference type="eggNOG" id="COG2802">
    <property type="taxonomic scope" value="Bacteria"/>
</dbReference>
<accession>E8UAE6</accession>
<sequence>MSVPLFPLPNLVLLPGLVVPLYIFEPRYRALLARVQASGEPFGIVRIEVPRDASDRPVTERIARVGTLAYVREVVTHEDGTSSITVVGGERFRTVGYDESHSYLSAAVEVWPLEASPEPGVVLALAERVRVGVLAARSAEAAQAQAVMPEDAVLLASYAAAVLPLSGAERQAVLEASSLVDRLSLLVASLPPHVRTLN</sequence>
<dbReference type="EMBL" id="CP002454">
    <property type="protein sequence ID" value="ADV68035.1"/>
    <property type="molecule type" value="Genomic_DNA"/>
</dbReference>
<keyword evidence="1" id="KW-0472">Membrane</keyword>
<keyword evidence="1" id="KW-1133">Transmembrane helix</keyword>
<reference evidence="3 4" key="1">
    <citation type="journal article" date="2011" name="Stand. Genomic Sci.">
        <title>Complete genome sequence of Deinococcus maricopensis type strain (LB-34).</title>
        <authorList>
            <person name="Pukall R."/>
            <person name="Zeytun A."/>
            <person name="Lucas S."/>
            <person name="Lapidus A."/>
            <person name="Hammon N."/>
            <person name="Deshpande S."/>
            <person name="Nolan M."/>
            <person name="Cheng J.F."/>
            <person name="Pitluck S."/>
            <person name="Liolios K."/>
            <person name="Pagani I."/>
            <person name="Mikhailova N."/>
            <person name="Ivanova N."/>
            <person name="Mavromatis K."/>
            <person name="Pati A."/>
            <person name="Tapia R."/>
            <person name="Han C."/>
            <person name="Goodwin L."/>
            <person name="Chen A."/>
            <person name="Palaniappan K."/>
            <person name="Land M."/>
            <person name="Hauser L."/>
            <person name="Chang Y.J."/>
            <person name="Jeffries C.D."/>
            <person name="Brambilla E.M."/>
            <person name="Rohde M."/>
            <person name="Goker M."/>
            <person name="Detter J.C."/>
            <person name="Woyke T."/>
            <person name="Bristow J."/>
            <person name="Eisen J.A."/>
            <person name="Markowitz V."/>
            <person name="Hugenholtz P."/>
            <person name="Kyrpides N.C."/>
            <person name="Klenk H.P."/>
        </authorList>
    </citation>
    <scope>NUCLEOTIDE SEQUENCE [LARGE SCALE GENOMIC DNA]</scope>
    <source>
        <strain evidence="4">DSM 21211 / LMG 22137 / NRRL B-23946 / LB-34</strain>
    </source>
</reference>
<dbReference type="Proteomes" id="UP000008635">
    <property type="component" value="Chromosome"/>
</dbReference>
<evidence type="ECO:0000259" key="2">
    <source>
        <dbReference type="PROSITE" id="PS51787"/>
    </source>
</evidence>
<dbReference type="InterPro" id="IPR003111">
    <property type="entry name" value="Lon_prtase_N"/>
</dbReference>
<evidence type="ECO:0000313" key="3">
    <source>
        <dbReference type="EMBL" id="ADV68035.1"/>
    </source>
</evidence>
<dbReference type="PROSITE" id="PS51787">
    <property type="entry name" value="LON_N"/>
    <property type="match status" value="1"/>
</dbReference>
<evidence type="ECO:0000313" key="4">
    <source>
        <dbReference type="Proteomes" id="UP000008635"/>
    </source>
</evidence>